<proteinExistence type="predicted"/>
<gene>
    <name evidence="1" type="ORF">VC35_15525</name>
</gene>
<name>A0A0F4TNB0_PSEFL</name>
<dbReference type="EMBL" id="LACC01000017">
    <property type="protein sequence ID" value="KJZ45470.1"/>
    <property type="molecule type" value="Genomic_DNA"/>
</dbReference>
<organism evidence="1 2">
    <name type="scientific">Pseudomonas fluorescens</name>
    <dbReference type="NCBI Taxonomy" id="294"/>
    <lineage>
        <taxon>Bacteria</taxon>
        <taxon>Pseudomonadati</taxon>
        <taxon>Pseudomonadota</taxon>
        <taxon>Gammaproteobacteria</taxon>
        <taxon>Pseudomonadales</taxon>
        <taxon>Pseudomonadaceae</taxon>
        <taxon>Pseudomonas</taxon>
    </lineage>
</organism>
<dbReference type="AlphaFoldDB" id="A0A0F4TNB0"/>
<reference evidence="1 2" key="1">
    <citation type="submission" date="2015-03" db="EMBL/GenBank/DDBJ databases">
        <title>Comparative genomics of Pseudomonas insights into diversity of traits involved in vanlence and defense.</title>
        <authorList>
            <person name="Qin Y."/>
        </authorList>
    </citation>
    <scope>NUCLEOTIDE SEQUENCE [LARGE SCALE GENOMIC DNA]</scope>
    <source>
        <strain evidence="1 2">C8</strain>
    </source>
</reference>
<accession>A0A0F4TNB0</accession>
<dbReference type="Proteomes" id="UP000033588">
    <property type="component" value="Unassembled WGS sequence"/>
</dbReference>
<evidence type="ECO:0000313" key="1">
    <source>
        <dbReference type="EMBL" id="KJZ45470.1"/>
    </source>
</evidence>
<protein>
    <submittedName>
        <fullName evidence="1">Uncharacterized protein</fullName>
    </submittedName>
</protein>
<comment type="caution">
    <text evidence="1">The sequence shown here is derived from an EMBL/GenBank/DDBJ whole genome shotgun (WGS) entry which is preliminary data.</text>
</comment>
<evidence type="ECO:0000313" key="2">
    <source>
        <dbReference type="Proteomes" id="UP000033588"/>
    </source>
</evidence>
<dbReference type="PATRIC" id="fig|294.132.peg.1891"/>
<sequence>MMGVLRCGQERFDLGHAQKLGQGLLGKGHYIVCHGLAPTGIYMRKEARFTLYVAFFVGEGHTLHPPLLLTGIQLSIESHRRMGNPG</sequence>